<keyword evidence="2" id="KW-0012">Acyltransferase</keyword>
<dbReference type="GO" id="GO:0016746">
    <property type="term" value="F:acyltransferase activity"/>
    <property type="evidence" value="ECO:0007669"/>
    <property type="project" value="UniProtKB-KW"/>
</dbReference>
<proteinExistence type="predicted"/>
<keyword evidence="2" id="KW-0808">Transferase</keyword>
<evidence type="ECO:0000259" key="1">
    <source>
        <dbReference type="Pfam" id="PF01553"/>
    </source>
</evidence>
<accession>A0ABW1RQ26</accession>
<gene>
    <name evidence="2" type="ORF">ACFQAV_11825</name>
</gene>
<comment type="caution">
    <text evidence="2">The sequence shown here is derived from an EMBL/GenBank/DDBJ whole genome shotgun (WGS) entry which is preliminary data.</text>
</comment>
<name>A0ABW1RQ26_9LACO</name>
<dbReference type="Pfam" id="PF01553">
    <property type="entry name" value="Acyltransferase"/>
    <property type="match status" value="1"/>
</dbReference>
<dbReference type="EMBL" id="JBHSSF010000036">
    <property type="protein sequence ID" value="MFC6177530.1"/>
    <property type="molecule type" value="Genomic_DNA"/>
</dbReference>
<feature type="domain" description="Phospholipid/glycerol acyltransferase" evidence="1">
    <location>
        <begin position="67"/>
        <end position="182"/>
    </location>
</feature>
<protein>
    <submittedName>
        <fullName evidence="2">1-acyl-sn-glycerol-3-phosphate acyltransferase</fullName>
    </submittedName>
</protein>
<evidence type="ECO:0000313" key="2">
    <source>
        <dbReference type="EMBL" id="MFC6177530.1"/>
    </source>
</evidence>
<evidence type="ECO:0000313" key="3">
    <source>
        <dbReference type="Proteomes" id="UP001596288"/>
    </source>
</evidence>
<dbReference type="Proteomes" id="UP001596288">
    <property type="component" value="Unassembled WGS sequence"/>
</dbReference>
<reference evidence="3" key="1">
    <citation type="journal article" date="2019" name="Int. J. Syst. Evol. Microbiol.">
        <title>The Global Catalogue of Microorganisms (GCM) 10K type strain sequencing project: providing services to taxonomists for standard genome sequencing and annotation.</title>
        <authorList>
            <consortium name="The Broad Institute Genomics Platform"/>
            <consortium name="The Broad Institute Genome Sequencing Center for Infectious Disease"/>
            <person name="Wu L."/>
            <person name="Ma J."/>
        </authorList>
    </citation>
    <scope>NUCLEOTIDE SEQUENCE [LARGE SCALE GENOMIC DNA]</scope>
    <source>
        <strain evidence="3">CCM 8927</strain>
    </source>
</reference>
<keyword evidence="3" id="KW-1185">Reference proteome</keyword>
<sequence length="257" mass="29921">MNQKNEFVKTYYYETFSDDFVGTNISQPIISKQYRWTFDGNGEKGLSQFINALLGFMAKVYVNYQKINFIGCENLQNQTKGYVIYGNHTQINGDVLLPNYIFDSQKLSIIVNPANLEIPVIGRLIKFGGGLPIPKDVHQFGKFKNEIDSRLQKGGLLMIYPEAHVWPYATKIRPFSKASFHFPVENNLDSFCVTTTYQKSKYFKRPRKTIFIDGPFHVPRVGSKKENQTELEREIRDCMINRAKNNTYEYICYKKRQ</sequence>
<dbReference type="RefSeq" id="WP_223876516.1">
    <property type="nucleotide sequence ID" value="NZ_BJDF01000015.1"/>
</dbReference>
<dbReference type="InterPro" id="IPR002123">
    <property type="entry name" value="Plipid/glycerol_acylTrfase"/>
</dbReference>
<organism evidence="2 3">
    <name type="scientific">Companilactobacillus huachuanensis</name>
    <dbReference type="NCBI Taxonomy" id="2559914"/>
    <lineage>
        <taxon>Bacteria</taxon>
        <taxon>Bacillati</taxon>
        <taxon>Bacillota</taxon>
        <taxon>Bacilli</taxon>
        <taxon>Lactobacillales</taxon>
        <taxon>Lactobacillaceae</taxon>
        <taxon>Companilactobacillus</taxon>
    </lineage>
</organism>